<feature type="compositionally biased region" description="Basic and acidic residues" evidence="1">
    <location>
        <begin position="362"/>
        <end position="373"/>
    </location>
</feature>
<name>A0A8H5F1X2_9AGAR</name>
<protein>
    <recommendedName>
        <fullName evidence="4">BTB domain-containing protein</fullName>
    </recommendedName>
</protein>
<feature type="compositionally biased region" description="Low complexity" evidence="1">
    <location>
        <begin position="461"/>
        <end position="509"/>
    </location>
</feature>
<gene>
    <name evidence="2" type="ORF">D9611_010722</name>
</gene>
<evidence type="ECO:0000313" key="3">
    <source>
        <dbReference type="Proteomes" id="UP000541558"/>
    </source>
</evidence>
<evidence type="ECO:0000313" key="2">
    <source>
        <dbReference type="EMBL" id="KAF5320517.1"/>
    </source>
</evidence>
<feature type="compositionally biased region" description="Low complexity" evidence="1">
    <location>
        <begin position="420"/>
        <end position="436"/>
    </location>
</feature>
<dbReference type="AlphaFoldDB" id="A0A8H5F1X2"/>
<feature type="compositionally biased region" description="Pro residues" evidence="1">
    <location>
        <begin position="441"/>
        <end position="451"/>
    </location>
</feature>
<dbReference type="EMBL" id="JAACJK010000169">
    <property type="protein sequence ID" value="KAF5320517.1"/>
    <property type="molecule type" value="Genomic_DNA"/>
</dbReference>
<feature type="compositionally biased region" description="Basic and acidic residues" evidence="1">
    <location>
        <begin position="81"/>
        <end position="93"/>
    </location>
</feature>
<comment type="caution">
    <text evidence="2">The sequence shown here is derived from an EMBL/GenBank/DDBJ whole genome shotgun (WGS) entry which is preliminary data.</text>
</comment>
<evidence type="ECO:0008006" key="4">
    <source>
        <dbReference type="Google" id="ProtNLM"/>
    </source>
</evidence>
<feature type="compositionally biased region" description="Basic and acidic residues" evidence="1">
    <location>
        <begin position="379"/>
        <end position="413"/>
    </location>
</feature>
<accession>A0A8H5F1X2</accession>
<feature type="compositionally biased region" description="Basic and acidic residues" evidence="1">
    <location>
        <begin position="296"/>
        <end position="306"/>
    </location>
</feature>
<proteinExistence type="predicted"/>
<dbReference type="OrthoDB" id="2746456at2759"/>
<feature type="compositionally biased region" description="Low complexity" evidence="1">
    <location>
        <begin position="38"/>
        <end position="57"/>
    </location>
</feature>
<evidence type="ECO:0000256" key="1">
    <source>
        <dbReference type="SAM" id="MobiDB-lite"/>
    </source>
</evidence>
<organism evidence="2 3">
    <name type="scientific">Ephemerocybe angulata</name>
    <dbReference type="NCBI Taxonomy" id="980116"/>
    <lineage>
        <taxon>Eukaryota</taxon>
        <taxon>Fungi</taxon>
        <taxon>Dikarya</taxon>
        <taxon>Basidiomycota</taxon>
        <taxon>Agaricomycotina</taxon>
        <taxon>Agaricomycetes</taxon>
        <taxon>Agaricomycetidae</taxon>
        <taxon>Agaricales</taxon>
        <taxon>Agaricineae</taxon>
        <taxon>Psathyrellaceae</taxon>
        <taxon>Ephemerocybe</taxon>
    </lineage>
</organism>
<feature type="compositionally biased region" description="Acidic residues" evidence="1">
    <location>
        <begin position="174"/>
        <end position="191"/>
    </location>
</feature>
<feature type="compositionally biased region" description="Acidic residues" evidence="1">
    <location>
        <begin position="241"/>
        <end position="263"/>
    </location>
</feature>
<keyword evidence="3" id="KW-1185">Reference proteome</keyword>
<feature type="compositionally biased region" description="Basic and acidic residues" evidence="1">
    <location>
        <begin position="326"/>
        <end position="336"/>
    </location>
</feature>
<feature type="compositionally biased region" description="Polar residues" evidence="1">
    <location>
        <begin position="264"/>
        <end position="286"/>
    </location>
</feature>
<sequence length="673" mass="73030">MPGNALQALVNCRFPVRFGQNGSSSSQSSDVLAGMTEAAAPAAPAPARSASPALARPKTPTPSAAPFPGNMSPLLNSFMLDKGDFEVEFEERPPSPVLSDSDSDEAEFTTLTQLVGAMKGSPSKPMQKNEAGVGRDSRAGCFEDGVGSEEDEDRDEEMEDDGMNEQQEGAIGEDGWDENEEEEDQLEDENEPALPRYAISPKKTSGRVKPEPISPQLHNTRGKAIRVRGAGISRRAAAEAASEDDEEEAGEAEEPMMEGDEDNASSGSRSRRAVTSSPMKSRTVRSLWTRRVPKASSEDPGEREVEVEAGPLPALDLGSVRKRRAETREDGEERGSKRAKAVKNGVDEEFAAAVTGIMQAMSDREKGGKEKKDRKDKKEKKEKTKESKKEKKEGEKPKDKSKEKPKDKGKAREVVPPAWPQTQPAPTASTSASTSTLPVSIPHPPLTQPPRPRARPRTPPRRLSPIEIDTPPAASNPTTNTTAKGKTSAKPRASTSTSTTAPSQKSKTPTVVYKKNAVHWALDGSLLVQLAGERYKIHRSRIVRASGWFAEVLETYAVAGKASRRRERGAPRVWEEEDEGGMVVVSLDGTGVRKGDWEALLEGMDEAVGWVHHPPPLKRVLGILRCAVVLRVGLFEAWGRRVLEEAFPDALDRMGGLGRGSGGGGGRWRWRRL</sequence>
<feature type="compositionally biased region" description="Low complexity" evidence="1">
    <location>
        <begin position="227"/>
        <end position="240"/>
    </location>
</feature>
<reference evidence="2 3" key="1">
    <citation type="journal article" date="2020" name="ISME J.">
        <title>Uncovering the hidden diversity of litter-decomposition mechanisms in mushroom-forming fungi.</title>
        <authorList>
            <person name="Floudas D."/>
            <person name="Bentzer J."/>
            <person name="Ahren D."/>
            <person name="Johansson T."/>
            <person name="Persson P."/>
            <person name="Tunlid A."/>
        </authorList>
    </citation>
    <scope>NUCLEOTIDE SEQUENCE [LARGE SCALE GENOMIC DNA]</scope>
    <source>
        <strain evidence="2 3">CBS 175.51</strain>
    </source>
</reference>
<dbReference type="Proteomes" id="UP000541558">
    <property type="component" value="Unassembled WGS sequence"/>
</dbReference>
<feature type="compositionally biased region" description="Acidic residues" evidence="1">
    <location>
        <begin position="146"/>
        <end position="163"/>
    </location>
</feature>
<feature type="region of interest" description="Disordered" evidence="1">
    <location>
        <begin position="17"/>
        <end position="509"/>
    </location>
</feature>